<evidence type="ECO:0000256" key="4">
    <source>
        <dbReference type="ARBA" id="ARBA00009667"/>
    </source>
</evidence>
<evidence type="ECO:0000256" key="11">
    <source>
        <dbReference type="ARBA" id="ARBA00030547"/>
    </source>
</evidence>
<organism evidence="15 16">
    <name type="scientific">Luoshenia tenuis</name>
    <dbReference type="NCBI Taxonomy" id="2763654"/>
    <lineage>
        <taxon>Bacteria</taxon>
        <taxon>Bacillati</taxon>
        <taxon>Bacillota</taxon>
        <taxon>Clostridia</taxon>
        <taxon>Christensenellales</taxon>
        <taxon>Christensenellaceae</taxon>
        <taxon>Luoshenia</taxon>
    </lineage>
</organism>
<keyword evidence="10 12" id="KW-0413">Isomerase</keyword>
<dbReference type="RefSeq" id="WP_249284720.1">
    <property type="nucleotide sequence ID" value="NZ_JACRSO010000001.1"/>
</dbReference>
<dbReference type="Gene3D" id="3.20.20.70">
    <property type="entry name" value="Aldolase class I"/>
    <property type="match status" value="1"/>
</dbReference>
<evidence type="ECO:0000256" key="10">
    <source>
        <dbReference type="ARBA" id="ARBA00023235"/>
    </source>
</evidence>
<comment type="similarity">
    <text evidence="4 12 13">Belongs to the HisA/HisF family.</text>
</comment>
<dbReference type="PANTHER" id="PTHR43090:SF2">
    <property type="entry name" value="1-(5-PHOSPHORIBOSYL)-5-[(5-PHOSPHORIBOSYLAMINO)METHYLIDENEAMINO] IMIDAZOLE-4-CARBOXAMIDE ISOMERASE"/>
    <property type="match status" value="1"/>
</dbReference>
<comment type="pathway">
    <text evidence="3 12 14">Amino-acid biosynthesis; L-histidine biosynthesis; L-histidine from 5-phospho-alpha-D-ribose 1-diphosphate: step 4/9.</text>
</comment>
<dbReference type="EMBL" id="JACRSO010000001">
    <property type="protein sequence ID" value="MBC8528414.1"/>
    <property type="molecule type" value="Genomic_DNA"/>
</dbReference>
<dbReference type="EC" id="5.3.1.16" evidence="5 12"/>
<evidence type="ECO:0000256" key="5">
    <source>
        <dbReference type="ARBA" id="ARBA00012550"/>
    </source>
</evidence>
<evidence type="ECO:0000256" key="3">
    <source>
        <dbReference type="ARBA" id="ARBA00005133"/>
    </source>
</evidence>
<dbReference type="GO" id="GO:0003949">
    <property type="term" value="F:1-(5-phosphoribosyl)-5-[(5-phosphoribosylamino)methylideneamino]imidazole-4-carboxamide isomerase activity"/>
    <property type="evidence" value="ECO:0007669"/>
    <property type="project" value="UniProtKB-UniRule"/>
</dbReference>
<sequence>MVIYPAIDMKDGRCVRLKQGAADAVTVYGDDPVAMAEKWAAAGAKWLHVVDLDGAFEGKSRNAALFKQIVEAAKIPVQTGGGIRTMADIAYRIEECGIARVILGTVALENPGLVAEAAKRFPGKIAVGIDAKDGYVAVRGWVDVSKTLAVDLAQRMAHAGACTVIYTDISKDGMMRGPNVEATGEMVKKGGMPVIGSGGVSCLEDVRALKAAGCAGVIVGQALYSGAVTLEELLALGD</sequence>
<evidence type="ECO:0000313" key="16">
    <source>
        <dbReference type="Proteomes" id="UP000654279"/>
    </source>
</evidence>
<dbReference type="InterPro" id="IPR023016">
    <property type="entry name" value="HisA/PriA"/>
</dbReference>
<comment type="catalytic activity">
    <reaction evidence="1 12 14">
        <text>1-(5-phospho-beta-D-ribosyl)-5-[(5-phospho-beta-D-ribosylamino)methylideneamino]imidazole-4-carboxamide = 5-[(5-phospho-1-deoxy-D-ribulos-1-ylimino)methylamino]-1-(5-phospho-beta-D-ribosyl)imidazole-4-carboxamide</text>
        <dbReference type="Rhea" id="RHEA:15469"/>
        <dbReference type="ChEBI" id="CHEBI:58435"/>
        <dbReference type="ChEBI" id="CHEBI:58525"/>
        <dbReference type="EC" id="5.3.1.16"/>
    </reaction>
</comment>
<accession>A0A926CYR2</accession>
<dbReference type="SUPFAM" id="SSF51366">
    <property type="entry name" value="Ribulose-phoshate binding barrel"/>
    <property type="match status" value="1"/>
</dbReference>
<dbReference type="PANTHER" id="PTHR43090">
    <property type="entry name" value="1-(5-PHOSPHORIBOSYL)-5-[(5-PHOSPHORIBOSYLAMINO)METHYLIDENEAMINO] IMIDAZOLE-4-CARBOXAMIDE ISOMERASE"/>
    <property type="match status" value="1"/>
</dbReference>
<evidence type="ECO:0000256" key="8">
    <source>
        <dbReference type="ARBA" id="ARBA00022605"/>
    </source>
</evidence>
<dbReference type="InterPro" id="IPR006062">
    <property type="entry name" value="His_biosynth"/>
</dbReference>
<evidence type="ECO:0000256" key="9">
    <source>
        <dbReference type="ARBA" id="ARBA00023102"/>
    </source>
</evidence>
<proteinExistence type="inferred from homology"/>
<dbReference type="GO" id="GO:0000105">
    <property type="term" value="P:L-histidine biosynthetic process"/>
    <property type="evidence" value="ECO:0007669"/>
    <property type="project" value="UniProtKB-UniRule"/>
</dbReference>
<keyword evidence="9 12" id="KW-0368">Histidine biosynthesis</keyword>
<dbReference type="FunFam" id="3.20.20.70:FF:000009">
    <property type="entry name" value="1-(5-phosphoribosyl)-5-[(5-phosphoribosylamino)methylideneamino] imidazole-4-carboxamide isomerase"/>
    <property type="match status" value="1"/>
</dbReference>
<keyword evidence="16" id="KW-1185">Reference proteome</keyword>
<evidence type="ECO:0000256" key="2">
    <source>
        <dbReference type="ARBA" id="ARBA00004496"/>
    </source>
</evidence>
<evidence type="ECO:0000256" key="13">
    <source>
        <dbReference type="RuleBase" id="RU003657"/>
    </source>
</evidence>
<keyword evidence="7 12" id="KW-0963">Cytoplasm</keyword>
<dbReference type="AlphaFoldDB" id="A0A926CYR2"/>
<reference evidence="15" key="1">
    <citation type="submission" date="2020-08" db="EMBL/GenBank/DDBJ databases">
        <title>Genome public.</title>
        <authorList>
            <person name="Liu C."/>
            <person name="Sun Q."/>
        </authorList>
    </citation>
    <scope>NUCLEOTIDE SEQUENCE</scope>
    <source>
        <strain evidence="15">NSJ-44</strain>
    </source>
</reference>
<feature type="active site" description="Proton donor" evidence="12">
    <location>
        <position position="130"/>
    </location>
</feature>
<dbReference type="Pfam" id="PF00977">
    <property type="entry name" value="His_biosynth"/>
    <property type="match status" value="1"/>
</dbReference>
<evidence type="ECO:0000256" key="7">
    <source>
        <dbReference type="ARBA" id="ARBA00022490"/>
    </source>
</evidence>
<keyword evidence="8 12" id="KW-0028">Amino-acid biosynthesis</keyword>
<dbReference type="Proteomes" id="UP000654279">
    <property type="component" value="Unassembled WGS sequence"/>
</dbReference>
<evidence type="ECO:0000256" key="12">
    <source>
        <dbReference type="HAMAP-Rule" id="MF_01014"/>
    </source>
</evidence>
<dbReference type="InterPro" id="IPR013785">
    <property type="entry name" value="Aldolase_TIM"/>
</dbReference>
<dbReference type="InterPro" id="IPR011060">
    <property type="entry name" value="RibuloseP-bd_barrel"/>
</dbReference>
<dbReference type="CDD" id="cd04732">
    <property type="entry name" value="HisA"/>
    <property type="match status" value="1"/>
</dbReference>
<dbReference type="HAMAP" id="MF_01014">
    <property type="entry name" value="HisA"/>
    <property type="match status" value="1"/>
</dbReference>
<comment type="subcellular location">
    <subcellularLocation>
        <location evidence="2 12 14">Cytoplasm</location>
    </subcellularLocation>
</comment>
<dbReference type="NCBIfam" id="NF010112">
    <property type="entry name" value="PRK13585.1"/>
    <property type="match status" value="1"/>
</dbReference>
<gene>
    <name evidence="12 15" type="primary">hisA</name>
    <name evidence="15" type="ORF">H8699_03060</name>
</gene>
<evidence type="ECO:0000256" key="6">
    <source>
        <dbReference type="ARBA" id="ARBA00018464"/>
    </source>
</evidence>
<dbReference type="InterPro" id="IPR006063">
    <property type="entry name" value="HisA_bact_arch"/>
</dbReference>
<dbReference type="GO" id="GO:0005737">
    <property type="term" value="C:cytoplasm"/>
    <property type="evidence" value="ECO:0007669"/>
    <property type="project" value="UniProtKB-SubCell"/>
</dbReference>
<protein>
    <recommendedName>
        <fullName evidence="6 12">1-(5-phosphoribosyl)-5-[(5-phosphoribosylamino)methylideneamino] imidazole-4-carboxamide isomerase</fullName>
        <ecNumber evidence="5 12">5.3.1.16</ecNumber>
    </recommendedName>
    <alternativeName>
        <fullName evidence="11 12">Phosphoribosylformimino-5-aminoimidazole carboxamide ribotide isomerase</fullName>
    </alternativeName>
</protein>
<evidence type="ECO:0000256" key="14">
    <source>
        <dbReference type="RuleBase" id="RU003658"/>
    </source>
</evidence>
<name>A0A926CYR2_9FIRM</name>
<dbReference type="InterPro" id="IPR044524">
    <property type="entry name" value="Isoase_HisA-like"/>
</dbReference>
<evidence type="ECO:0000313" key="15">
    <source>
        <dbReference type="EMBL" id="MBC8528414.1"/>
    </source>
</evidence>
<dbReference type="GO" id="GO:0000162">
    <property type="term" value="P:L-tryptophan biosynthetic process"/>
    <property type="evidence" value="ECO:0007669"/>
    <property type="project" value="TreeGrafter"/>
</dbReference>
<evidence type="ECO:0000256" key="1">
    <source>
        <dbReference type="ARBA" id="ARBA00000901"/>
    </source>
</evidence>
<comment type="caution">
    <text evidence="15">The sequence shown here is derived from an EMBL/GenBank/DDBJ whole genome shotgun (WGS) entry which is preliminary data.</text>
</comment>
<feature type="active site" description="Proton acceptor" evidence="12">
    <location>
        <position position="8"/>
    </location>
</feature>
<dbReference type="NCBIfam" id="TIGR00007">
    <property type="entry name" value="1-(5-phosphoribosyl)-5-[(5-phosphoribosylamino)methylideneamino]imidazole-4-carboxamide isomerase"/>
    <property type="match status" value="1"/>
</dbReference>